<dbReference type="STRING" id="1714016.BA724_01535"/>
<proteinExistence type="predicted"/>
<evidence type="ECO:0000313" key="3">
    <source>
        <dbReference type="EMBL" id="OES45528.1"/>
    </source>
</evidence>
<reference evidence="3 4" key="1">
    <citation type="submission" date="2016-06" db="EMBL/GenBank/DDBJ databases">
        <title>Domibacillus iocasae genome sequencing.</title>
        <authorList>
            <person name="Verma A."/>
            <person name="Pal Y."/>
            <person name="Ojha A.K."/>
            <person name="Krishnamurthi S."/>
        </authorList>
    </citation>
    <scope>NUCLEOTIDE SEQUENCE [LARGE SCALE GENOMIC DNA]</scope>
    <source>
        <strain evidence="3 4">DSM 29979</strain>
    </source>
</reference>
<dbReference type="RefSeq" id="WP_069937526.1">
    <property type="nucleotide sequence ID" value="NZ_MAMP01000012.1"/>
</dbReference>
<feature type="compositionally biased region" description="Low complexity" evidence="1">
    <location>
        <begin position="28"/>
        <end position="46"/>
    </location>
</feature>
<name>A0A1E7DS62_9BACI</name>
<dbReference type="EMBL" id="MAMP01000012">
    <property type="protein sequence ID" value="OES45528.1"/>
    <property type="molecule type" value="Genomic_DNA"/>
</dbReference>
<keyword evidence="4" id="KW-1185">Reference proteome</keyword>
<protein>
    <recommendedName>
        <fullName evidence="5">Lipoprotein</fullName>
    </recommendedName>
</protein>
<accession>A0A1E7DS62</accession>
<feature type="signal peptide" evidence="2">
    <location>
        <begin position="1"/>
        <end position="23"/>
    </location>
</feature>
<evidence type="ECO:0000256" key="2">
    <source>
        <dbReference type="SAM" id="SignalP"/>
    </source>
</evidence>
<dbReference type="PROSITE" id="PS51257">
    <property type="entry name" value="PROKAR_LIPOPROTEIN"/>
    <property type="match status" value="1"/>
</dbReference>
<feature type="region of interest" description="Disordered" evidence="1">
    <location>
        <begin position="25"/>
        <end position="76"/>
    </location>
</feature>
<sequence>MKVNWIKPMLIGGVIAMLTLALAGCGNGEDQQNEGNNGQEKVQQNNHSDINEGTDRNNDTGTNENDQIEADLNDEK</sequence>
<feature type="chain" id="PRO_5039494825" description="Lipoprotein" evidence="2">
    <location>
        <begin position="24"/>
        <end position="76"/>
    </location>
</feature>
<feature type="compositionally biased region" description="Basic and acidic residues" evidence="1">
    <location>
        <begin position="49"/>
        <end position="58"/>
    </location>
</feature>
<evidence type="ECO:0000313" key="4">
    <source>
        <dbReference type="Proteomes" id="UP000095658"/>
    </source>
</evidence>
<comment type="caution">
    <text evidence="3">The sequence shown here is derived from an EMBL/GenBank/DDBJ whole genome shotgun (WGS) entry which is preliminary data.</text>
</comment>
<evidence type="ECO:0000256" key="1">
    <source>
        <dbReference type="SAM" id="MobiDB-lite"/>
    </source>
</evidence>
<feature type="compositionally biased region" description="Acidic residues" evidence="1">
    <location>
        <begin position="66"/>
        <end position="76"/>
    </location>
</feature>
<gene>
    <name evidence="3" type="ORF">BA724_01535</name>
</gene>
<dbReference type="Proteomes" id="UP000095658">
    <property type="component" value="Unassembled WGS sequence"/>
</dbReference>
<keyword evidence="2" id="KW-0732">Signal</keyword>
<evidence type="ECO:0008006" key="5">
    <source>
        <dbReference type="Google" id="ProtNLM"/>
    </source>
</evidence>
<dbReference type="OrthoDB" id="2941319at2"/>
<dbReference type="CDD" id="cd13120">
    <property type="entry name" value="BF2867_like_N"/>
    <property type="match status" value="1"/>
</dbReference>
<dbReference type="AlphaFoldDB" id="A0A1E7DS62"/>
<organism evidence="3 4">
    <name type="scientific">Domibacillus iocasae</name>
    <dbReference type="NCBI Taxonomy" id="1714016"/>
    <lineage>
        <taxon>Bacteria</taxon>
        <taxon>Bacillati</taxon>
        <taxon>Bacillota</taxon>
        <taxon>Bacilli</taxon>
        <taxon>Bacillales</taxon>
        <taxon>Bacillaceae</taxon>
        <taxon>Domibacillus</taxon>
    </lineage>
</organism>